<dbReference type="Proteomes" id="UP000567186">
    <property type="component" value="Unassembled WGS sequence"/>
</dbReference>
<evidence type="ECO:0000259" key="1">
    <source>
        <dbReference type="PROSITE" id="PS50943"/>
    </source>
</evidence>
<name>A0A7Y0RCQ9_9GAMM</name>
<dbReference type="EMBL" id="JABCKY010000002">
    <property type="protein sequence ID" value="NMT63815.1"/>
    <property type="molecule type" value="Genomic_DNA"/>
</dbReference>
<accession>A0A7Y0RCQ9</accession>
<dbReference type="SUPFAM" id="SSF47413">
    <property type="entry name" value="lambda repressor-like DNA-binding domains"/>
    <property type="match status" value="1"/>
</dbReference>
<dbReference type="SMART" id="SM00530">
    <property type="entry name" value="HTH_XRE"/>
    <property type="match status" value="1"/>
</dbReference>
<dbReference type="GO" id="GO:0003677">
    <property type="term" value="F:DNA binding"/>
    <property type="evidence" value="ECO:0007669"/>
    <property type="project" value="InterPro"/>
</dbReference>
<dbReference type="Pfam" id="PF01381">
    <property type="entry name" value="HTH_3"/>
    <property type="match status" value="1"/>
</dbReference>
<feature type="domain" description="HTH cro/C1-type" evidence="1">
    <location>
        <begin position="69"/>
        <end position="123"/>
    </location>
</feature>
<keyword evidence="3" id="KW-1185">Reference proteome</keyword>
<proteinExistence type="predicted"/>
<protein>
    <submittedName>
        <fullName evidence="2">Helix-turn-helix transcriptional regulator</fullName>
    </submittedName>
</protein>
<dbReference type="AlphaFoldDB" id="A0A7Y0RCQ9"/>
<evidence type="ECO:0000313" key="2">
    <source>
        <dbReference type="EMBL" id="NMT63815.1"/>
    </source>
</evidence>
<gene>
    <name evidence="2" type="ORF">HIU99_09400</name>
</gene>
<sequence length="126" mass="13855">MSVQIIEKSGKPEYAVIPYAEYQELLEMAQEARDIQDADAASAELLAEEDESIPSAIARRLVLGEEHPLKVWREYRGYTQESLGTEAGIGKSYVSQIEAGAKTGSTKVLSALAKALRVEIDDLLDR</sequence>
<comment type="caution">
    <text evidence="2">The sequence shown here is derived from an EMBL/GenBank/DDBJ whole genome shotgun (WGS) entry which is preliminary data.</text>
</comment>
<evidence type="ECO:0000313" key="3">
    <source>
        <dbReference type="Proteomes" id="UP000567186"/>
    </source>
</evidence>
<dbReference type="OrthoDB" id="129597at2"/>
<dbReference type="PROSITE" id="PS50943">
    <property type="entry name" value="HTH_CROC1"/>
    <property type="match status" value="1"/>
</dbReference>
<dbReference type="InterPro" id="IPR010982">
    <property type="entry name" value="Lambda_DNA-bd_dom_sf"/>
</dbReference>
<dbReference type="InterPro" id="IPR001387">
    <property type="entry name" value="Cro/C1-type_HTH"/>
</dbReference>
<organism evidence="2 3">
    <name type="scientific">Marinobacter orientalis</name>
    <dbReference type="NCBI Taxonomy" id="1928859"/>
    <lineage>
        <taxon>Bacteria</taxon>
        <taxon>Pseudomonadati</taxon>
        <taxon>Pseudomonadota</taxon>
        <taxon>Gammaproteobacteria</taxon>
        <taxon>Pseudomonadales</taxon>
        <taxon>Marinobacteraceae</taxon>
        <taxon>Marinobacter</taxon>
    </lineage>
</organism>
<dbReference type="CDD" id="cd00093">
    <property type="entry name" value="HTH_XRE"/>
    <property type="match status" value="1"/>
</dbReference>
<dbReference type="RefSeq" id="WP_135954986.1">
    <property type="nucleotide sequence ID" value="NZ_JABCKY010000002.1"/>
</dbReference>
<reference evidence="2 3" key="1">
    <citation type="submission" date="2020-04" db="EMBL/GenBank/DDBJ databases">
        <title>Marinobacter oceani sp. nov., isolated from marine solar saltern.</title>
        <authorList>
            <person name="Chen X.-Y."/>
        </authorList>
    </citation>
    <scope>NUCLEOTIDE SEQUENCE [LARGE SCALE GENOMIC DNA]</scope>
    <source>
        <strain evidence="2 3">W62</strain>
    </source>
</reference>
<dbReference type="Gene3D" id="1.10.260.40">
    <property type="entry name" value="lambda repressor-like DNA-binding domains"/>
    <property type="match status" value="1"/>
</dbReference>